<dbReference type="RefSeq" id="WP_344192592.1">
    <property type="nucleotide sequence ID" value="NZ_BAAAND010000006.1"/>
</dbReference>
<gene>
    <name evidence="1" type="ORF">GCM10009742_36010</name>
</gene>
<organism evidence="1 2">
    <name type="scientific">Kribbella karoonensis</name>
    <dbReference type="NCBI Taxonomy" id="324851"/>
    <lineage>
        <taxon>Bacteria</taxon>
        <taxon>Bacillati</taxon>
        <taxon>Actinomycetota</taxon>
        <taxon>Actinomycetes</taxon>
        <taxon>Propionibacteriales</taxon>
        <taxon>Kribbellaceae</taxon>
        <taxon>Kribbella</taxon>
    </lineage>
</organism>
<comment type="caution">
    <text evidence="1">The sequence shown here is derived from an EMBL/GenBank/DDBJ whole genome shotgun (WGS) entry which is preliminary data.</text>
</comment>
<dbReference type="Proteomes" id="UP001500190">
    <property type="component" value="Unassembled WGS sequence"/>
</dbReference>
<reference evidence="1 2" key="1">
    <citation type="journal article" date="2019" name="Int. J. Syst. Evol. Microbiol.">
        <title>The Global Catalogue of Microorganisms (GCM) 10K type strain sequencing project: providing services to taxonomists for standard genome sequencing and annotation.</title>
        <authorList>
            <consortium name="The Broad Institute Genomics Platform"/>
            <consortium name="The Broad Institute Genome Sequencing Center for Infectious Disease"/>
            <person name="Wu L."/>
            <person name="Ma J."/>
        </authorList>
    </citation>
    <scope>NUCLEOTIDE SEQUENCE [LARGE SCALE GENOMIC DNA]</scope>
    <source>
        <strain evidence="1 2">JCM 14304</strain>
    </source>
</reference>
<sequence length="205" mass="22933">MTTTLVVLGLVAIALLLLYARSVRRRRTLFDRRLREAADLGWYPAPTDPWLAALAARLYSPEGTAERMIAGRGVRALDYTYTASSTSTAAKCHVIAYDLPYGLPPLAVGPKNPLLPGQEFESARFNQQFTVESGDPRYASAVLNPRMMAMLVDDHAHVAWRIEGRTLITWGLGYWTTPMVSEATYLFQRIVELIPPFVVEDYGIR</sequence>
<dbReference type="EMBL" id="BAAAND010000006">
    <property type="protein sequence ID" value="GAA1586787.1"/>
    <property type="molecule type" value="Genomic_DNA"/>
</dbReference>
<accession>A0ABN2DUB8</accession>
<evidence type="ECO:0000313" key="1">
    <source>
        <dbReference type="EMBL" id="GAA1586787.1"/>
    </source>
</evidence>
<name>A0ABN2DUB8_9ACTN</name>
<evidence type="ECO:0000313" key="2">
    <source>
        <dbReference type="Proteomes" id="UP001500190"/>
    </source>
</evidence>
<keyword evidence="2" id="KW-1185">Reference proteome</keyword>
<proteinExistence type="predicted"/>
<protein>
    <submittedName>
        <fullName evidence="1">Uncharacterized protein</fullName>
    </submittedName>
</protein>